<dbReference type="Ensembl" id="ENSSSCT00000096092.1">
    <property type="protein sequence ID" value="ENSSSCP00000078190.1"/>
    <property type="gene ID" value="ENSSSCG00000002494.5"/>
</dbReference>
<sequence>MRKHLPRRSRCPRIPLRTWGKGGTALATSRRMGMSPQGTPTRTHLPRMPGPKNQVIPWPPRGRQWTKSLKCMKRPSGSPRGAVGGRMGGSGGSPGAGARVAFHPGKQQRQPGDPPQCQRGRPGFQAVSTAVQDFRHPPDLFYYPHYEVPLAAVLEAYAEGPEDLKSQEMDLEEPEGYPPGLGAREDEDEDEEAEPSQSSCSFPGLGEDRPQASIAEDARRASVPTPPARREDDQPREPAENVPVPDQQSQEFANSENLANPLEEKVKEESISSKKKEKRKHVDHVESSVFIAPGTVRSSDDLEEDISDHRVISRTSHSDSSIYIRRHTNRSLESDQVSYVQLRNAADLDDRRNRTLTRYNTQKLTELILQFYGISADMKRGCRHARMPMKANNSGEAGLQEGRGPQSDSLAQLVQQPDVMYFLLFLWLLVYCLLLFPQLDVNRL</sequence>
<dbReference type="AlphaFoldDB" id="A0A8W4FG20"/>
<feature type="transmembrane region" description="Helical" evidence="2">
    <location>
        <begin position="419"/>
        <end position="439"/>
    </location>
</feature>
<reference evidence="3" key="1">
    <citation type="journal article" date="2020" name="Gigascience">
        <title>An improved pig reference genome sequence to enable pig genetics and genomics research.</title>
        <authorList>
            <person name="Warr A."/>
            <person name="Affara N."/>
            <person name="Aken B."/>
            <person name="Beiki H."/>
            <person name="Bickhart D.M."/>
            <person name="Billis K."/>
            <person name="Chow W."/>
            <person name="Eory L."/>
            <person name="Finlayson H.A."/>
            <person name="Flicek P."/>
            <person name="Giron C.G."/>
            <person name="Griffin D.K."/>
            <person name="Hall R."/>
            <person name="Hannum G."/>
            <person name="Hourlier T."/>
            <person name="Howe K."/>
            <person name="Hume D.A."/>
            <person name="Izuogu O."/>
            <person name="Kim K."/>
            <person name="Koren S."/>
            <person name="Liu H."/>
            <person name="Manchanda N."/>
            <person name="Martin F.J."/>
            <person name="Nonneman D.J."/>
            <person name="O'Connor R.E."/>
            <person name="Phillippy A.M."/>
            <person name="Rohrer G.A."/>
            <person name="Rosen B.D."/>
            <person name="Rund L.A."/>
            <person name="Sargent C.A."/>
            <person name="Schook L.B."/>
            <person name="Schroeder S.G."/>
            <person name="Schwartz A.S."/>
            <person name="Skinner B.M."/>
            <person name="Talbot R."/>
            <person name="Tseng E."/>
            <person name="Tuggle C.K."/>
            <person name="Watson M."/>
            <person name="Smith T.P.L."/>
            <person name="Archibald A.L."/>
        </authorList>
    </citation>
    <scope>NUCLEOTIDE SEQUENCE [LARGE SCALE GENOMIC DNA]</scope>
    <source>
        <strain evidence="3">Duroc</strain>
    </source>
</reference>
<feature type="compositionally biased region" description="Basic residues" evidence="1">
    <location>
        <begin position="1"/>
        <end position="11"/>
    </location>
</feature>
<keyword evidence="2" id="KW-1133">Transmembrane helix</keyword>
<feature type="region of interest" description="Disordered" evidence="1">
    <location>
        <begin position="1"/>
        <end position="122"/>
    </location>
</feature>
<feature type="region of interest" description="Disordered" evidence="1">
    <location>
        <begin position="165"/>
        <end position="280"/>
    </location>
</feature>
<feature type="compositionally biased region" description="Acidic residues" evidence="1">
    <location>
        <begin position="185"/>
        <end position="194"/>
    </location>
</feature>
<evidence type="ECO:0000256" key="1">
    <source>
        <dbReference type="SAM" id="MobiDB-lite"/>
    </source>
</evidence>
<dbReference type="Proteomes" id="UP000008227">
    <property type="component" value="Chromosome 7"/>
</dbReference>
<feature type="compositionally biased region" description="Polar residues" evidence="1">
    <location>
        <begin position="246"/>
        <end position="258"/>
    </location>
</feature>
<keyword evidence="2" id="KW-0812">Transmembrane</keyword>
<dbReference type="GeneTree" id="ENSGT00940000159056"/>
<feature type="compositionally biased region" description="Basic and acidic residues" evidence="1">
    <location>
        <begin position="228"/>
        <end position="239"/>
    </location>
</feature>
<reference evidence="3" key="2">
    <citation type="submission" date="2025-08" db="UniProtKB">
        <authorList>
            <consortium name="Ensembl"/>
        </authorList>
    </citation>
    <scope>IDENTIFICATION</scope>
</reference>
<feature type="compositionally biased region" description="Basic and acidic residues" evidence="1">
    <location>
        <begin position="262"/>
        <end position="274"/>
    </location>
</feature>
<reference evidence="3" key="3">
    <citation type="submission" date="2025-09" db="UniProtKB">
        <authorList>
            <consortium name="Ensembl"/>
        </authorList>
    </citation>
    <scope>IDENTIFICATION</scope>
</reference>
<keyword evidence="2" id="KW-0472">Membrane</keyword>
<evidence type="ECO:0000256" key="2">
    <source>
        <dbReference type="SAM" id="Phobius"/>
    </source>
</evidence>
<organism evidence="3 4">
    <name type="scientific">Sus scrofa</name>
    <name type="common">Pig</name>
    <dbReference type="NCBI Taxonomy" id="9823"/>
    <lineage>
        <taxon>Eukaryota</taxon>
        <taxon>Metazoa</taxon>
        <taxon>Chordata</taxon>
        <taxon>Craniata</taxon>
        <taxon>Vertebrata</taxon>
        <taxon>Euteleostomi</taxon>
        <taxon>Mammalia</taxon>
        <taxon>Eutheria</taxon>
        <taxon>Laurasiatheria</taxon>
        <taxon>Artiodactyla</taxon>
        <taxon>Suina</taxon>
        <taxon>Suidae</taxon>
        <taxon>Sus</taxon>
    </lineage>
</organism>
<evidence type="ECO:0000313" key="4">
    <source>
        <dbReference type="Proteomes" id="UP000008227"/>
    </source>
</evidence>
<name>A0A8W4FG20_PIG</name>
<accession>A0A8W4FG20</accession>
<feature type="compositionally biased region" description="Basic and acidic residues" evidence="1">
    <location>
        <begin position="206"/>
        <end position="220"/>
    </location>
</feature>
<feature type="compositionally biased region" description="Gly residues" evidence="1">
    <location>
        <begin position="82"/>
        <end position="95"/>
    </location>
</feature>
<protein>
    <submittedName>
        <fullName evidence="3">Calmin</fullName>
    </submittedName>
</protein>
<proteinExistence type="predicted"/>
<keyword evidence="4" id="KW-1185">Reference proteome</keyword>
<gene>
    <name evidence="3" type="primary">CLMN</name>
</gene>
<evidence type="ECO:0000313" key="3">
    <source>
        <dbReference type="Ensembl" id="ENSSSCP00000078190.1"/>
    </source>
</evidence>